<evidence type="ECO:0000259" key="5">
    <source>
        <dbReference type="PROSITE" id="PS50048"/>
    </source>
</evidence>
<accession>A0AAD4Q0U6</accession>
<dbReference type="PROSITE" id="PS50048">
    <property type="entry name" value="ZN2_CY6_FUNGAL_2"/>
    <property type="match status" value="1"/>
</dbReference>
<dbReference type="SUPFAM" id="SSF57701">
    <property type="entry name" value="Zn2/Cys6 DNA-binding domain"/>
    <property type="match status" value="1"/>
</dbReference>
<dbReference type="AlphaFoldDB" id="A0AAD4Q0U6"/>
<dbReference type="InterPro" id="IPR001138">
    <property type="entry name" value="Zn2Cys6_DnaBD"/>
</dbReference>
<evidence type="ECO:0000313" key="6">
    <source>
        <dbReference type="EMBL" id="KAH8701569.1"/>
    </source>
</evidence>
<dbReference type="PROSITE" id="PS00463">
    <property type="entry name" value="ZN2_CY6_FUNGAL_1"/>
    <property type="match status" value="1"/>
</dbReference>
<keyword evidence="2" id="KW-0238">DNA-binding</keyword>
<keyword evidence="3" id="KW-0804">Transcription</keyword>
<evidence type="ECO:0000313" key="7">
    <source>
        <dbReference type="Proteomes" id="UP001201262"/>
    </source>
</evidence>
<dbReference type="GeneID" id="70239448"/>
<feature type="domain" description="Zn(2)-C6 fungal-type" evidence="5">
    <location>
        <begin position="12"/>
        <end position="42"/>
    </location>
</feature>
<organism evidence="6 7">
    <name type="scientific">Talaromyces proteolyticus</name>
    <dbReference type="NCBI Taxonomy" id="1131652"/>
    <lineage>
        <taxon>Eukaryota</taxon>
        <taxon>Fungi</taxon>
        <taxon>Dikarya</taxon>
        <taxon>Ascomycota</taxon>
        <taxon>Pezizomycotina</taxon>
        <taxon>Eurotiomycetes</taxon>
        <taxon>Eurotiomycetidae</taxon>
        <taxon>Eurotiales</taxon>
        <taxon>Trichocomaceae</taxon>
        <taxon>Talaromyces</taxon>
        <taxon>Talaromyces sect. Bacilispori</taxon>
    </lineage>
</organism>
<dbReference type="GO" id="GO:0001228">
    <property type="term" value="F:DNA-binding transcription activator activity, RNA polymerase II-specific"/>
    <property type="evidence" value="ECO:0007669"/>
    <property type="project" value="TreeGrafter"/>
</dbReference>
<keyword evidence="1" id="KW-0805">Transcription regulation</keyword>
<dbReference type="CDD" id="cd00067">
    <property type="entry name" value="GAL4"/>
    <property type="match status" value="1"/>
</dbReference>
<evidence type="ECO:0000256" key="1">
    <source>
        <dbReference type="ARBA" id="ARBA00023015"/>
    </source>
</evidence>
<proteinExistence type="predicted"/>
<evidence type="ECO:0000256" key="4">
    <source>
        <dbReference type="ARBA" id="ARBA00023242"/>
    </source>
</evidence>
<dbReference type="PANTHER" id="PTHR47784">
    <property type="entry name" value="STEROL UPTAKE CONTROL PROTEIN 2"/>
    <property type="match status" value="1"/>
</dbReference>
<dbReference type="SMART" id="SM00066">
    <property type="entry name" value="GAL4"/>
    <property type="match status" value="1"/>
</dbReference>
<comment type="caution">
    <text evidence="6">The sequence shown here is derived from an EMBL/GenBank/DDBJ whole genome shotgun (WGS) entry which is preliminary data.</text>
</comment>
<sequence length="399" mass="45789">MSRRPHKKSRNGCRECKARHMKCDETRPTCLNCSTSHRVCSYPDRFINSRNVTPAPTSPYSVERPAAQCSSERNVILFPLFPVDEKQDDTINMAHLELFNHLVNGNWESFGISRDTYVSMATRDANKAPYLMYELLSMSAQHLGATFPGRSEYYGNQAIRLQNKAIALFNTAVGREDVTSENCVPYFVFSSMLGAHHFCNVLRCPETDFKALIVSLVDSLNLYQGLRTISRSKWHIVADSEIKPVVESGRAALRYLDEENYQTKEVESKRLIQLLDEPVDPLESAAVNADRHAINVLDSLLRYYREDQGNNNNLKGVFGWPALVKDEFKHELIRLSPKALIILAHYAVLLYYQRELWLLGDSGRLLVESIHRNIDIYWMQWLEWPMMEISSETIMGKTS</sequence>
<dbReference type="Pfam" id="PF00172">
    <property type="entry name" value="Zn_clus"/>
    <property type="match status" value="1"/>
</dbReference>
<gene>
    <name evidence="6" type="ORF">BGW36DRAFT_101330</name>
</gene>
<keyword evidence="4" id="KW-0539">Nucleus</keyword>
<dbReference type="InterPro" id="IPR036864">
    <property type="entry name" value="Zn2-C6_fun-type_DNA-bd_sf"/>
</dbReference>
<evidence type="ECO:0000256" key="3">
    <source>
        <dbReference type="ARBA" id="ARBA00023163"/>
    </source>
</evidence>
<keyword evidence="7" id="KW-1185">Reference proteome</keyword>
<protein>
    <recommendedName>
        <fullName evidence="5">Zn(2)-C6 fungal-type domain-containing protein</fullName>
    </recommendedName>
</protein>
<dbReference type="InterPro" id="IPR053157">
    <property type="entry name" value="Sterol_Uptake_Regulator"/>
</dbReference>
<dbReference type="EMBL" id="JAJTJA010000003">
    <property type="protein sequence ID" value="KAH8701569.1"/>
    <property type="molecule type" value="Genomic_DNA"/>
</dbReference>
<reference evidence="6" key="1">
    <citation type="submission" date="2021-12" db="EMBL/GenBank/DDBJ databases">
        <title>Convergent genome expansion in fungi linked to evolution of root-endophyte symbiosis.</title>
        <authorList>
            <consortium name="DOE Joint Genome Institute"/>
            <person name="Ke Y.-H."/>
            <person name="Bonito G."/>
            <person name="Liao H.-L."/>
            <person name="Looney B."/>
            <person name="Rojas-Flechas A."/>
            <person name="Nash J."/>
            <person name="Hameed K."/>
            <person name="Schadt C."/>
            <person name="Martin F."/>
            <person name="Crous P.W."/>
            <person name="Miettinen O."/>
            <person name="Magnuson J.K."/>
            <person name="Labbe J."/>
            <person name="Jacobson D."/>
            <person name="Doktycz M.J."/>
            <person name="Veneault-Fourrey C."/>
            <person name="Kuo A."/>
            <person name="Mondo S."/>
            <person name="Calhoun S."/>
            <person name="Riley R."/>
            <person name="Ohm R."/>
            <person name="LaButti K."/>
            <person name="Andreopoulos B."/>
            <person name="Pangilinan J."/>
            <person name="Nolan M."/>
            <person name="Tritt A."/>
            <person name="Clum A."/>
            <person name="Lipzen A."/>
            <person name="Daum C."/>
            <person name="Barry K."/>
            <person name="Grigoriev I.V."/>
            <person name="Vilgalys R."/>
        </authorList>
    </citation>
    <scope>NUCLEOTIDE SEQUENCE</scope>
    <source>
        <strain evidence="6">PMI_201</strain>
    </source>
</reference>
<dbReference type="RefSeq" id="XP_046074945.1">
    <property type="nucleotide sequence ID" value="XM_046209161.1"/>
</dbReference>
<dbReference type="PANTHER" id="PTHR47784:SF4">
    <property type="entry name" value="ZN(II)2CYS6 TRANSCRIPTION FACTOR (EUROFUNG)"/>
    <property type="match status" value="1"/>
</dbReference>
<name>A0AAD4Q0U6_9EURO</name>
<evidence type="ECO:0000256" key="2">
    <source>
        <dbReference type="ARBA" id="ARBA00023125"/>
    </source>
</evidence>
<dbReference type="GO" id="GO:0003677">
    <property type="term" value="F:DNA binding"/>
    <property type="evidence" value="ECO:0007669"/>
    <property type="project" value="UniProtKB-KW"/>
</dbReference>
<dbReference type="Proteomes" id="UP001201262">
    <property type="component" value="Unassembled WGS sequence"/>
</dbReference>
<dbReference type="Gene3D" id="4.10.240.10">
    <property type="entry name" value="Zn(2)-C6 fungal-type DNA-binding domain"/>
    <property type="match status" value="1"/>
</dbReference>
<dbReference type="GO" id="GO:0008270">
    <property type="term" value="F:zinc ion binding"/>
    <property type="evidence" value="ECO:0007669"/>
    <property type="project" value="InterPro"/>
</dbReference>